<evidence type="ECO:0000313" key="3">
    <source>
        <dbReference type="Proteomes" id="UP001279734"/>
    </source>
</evidence>
<dbReference type="EMBL" id="BSYO01000006">
    <property type="protein sequence ID" value="GMH05991.1"/>
    <property type="molecule type" value="Genomic_DNA"/>
</dbReference>
<comment type="caution">
    <text evidence="2">The sequence shown here is derived from an EMBL/GenBank/DDBJ whole genome shotgun (WGS) entry which is preliminary data.</text>
</comment>
<protein>
    <submittedName>
        <fullName evidence="2">Uncharacterized protein</fullName>
    </submittedName>
</protein>
<dbReference type="AlphaFoldDB" id="A0AAD3S8J3"/>
<keyword evidence="1" id="KW-0472">Membrane</keyword>
<evidence type="ECO:0000313" key="2">
    <source>
        <dbReference type="EMBL" id="GMH05991.1"/>
    </source>
</evidence>
<keyword evidence="3" id="KW-1185">Reference proteome</keyword>
<sequence length="150" mass="16234">MVLLGVCVLLGSRPHLGLLEGVLSMLVCLQGLPLPVVSCRPLMVAVVCLLLLYTGATIGGRQLSGSWSSCCPAGLWMCDGSWLPVVKSGNFCSGLASMFCAGLIFFSWLSSYLLFLRMWLDPVLSCHLWGLLAFALKLLVIRLGRPSWLC</sequence>
<gene>
    <name evidence="2" type="ORF">Nepgr_007831</name>
</gene>
<keyword evidence="1" id="KW-0812">Transmembrane</keyword>
<feature type="transmembrane region" description="Helical" evidence="1">
    <location>
        <begin position="35"/>
        <end position="53"/>
    </location>
</feature>
<evidence type="ECO:0000256" key="1">
    <source>
        <dbReference type="SAM" id="Phobius"/>
    </source>
</evidence>
<reference evidence="2" key="1">
    <citation type="submission" date="2023-05" db="EMBL/GenBank/DDBJ databases">
        <title>Nepenthes gracilis genome sequencing.</title>
        <authorList>
            <person name="Fukushima K."/>
        </authorList>
    </citation>
    <scope>NUCLEOTIDE SEQUENCE</scope>
    <source>
        <strain evidence="2">SING2019-196</strain>
    </source>
</reference>
<feature type="transmembrane region" description="Helical" evidence="1">
    <location>
        <begin position="95"/>
        <end position="115"/>
    </location>
</feature>
<accession>A0AAD3S8J3</accession>
<feature type="transmembrane region" description="Helical" evidence="1">
    <location>
        <begin position="127"/>
        <end position="144"/>
    </location>
</feature>
<proteinExistence type="predicted"/>
<keyword evidence="1" id="KW-1133">Transmembrane helix</keyword>
<organism evidence="2 3">
    <name type="scientific">Nepenthes gracilis</name>
    <name type="common">Slender pitcher plant</name>
    <dbReference type="NCBI Taxonomy" id="150966"/>
    <lineage>
        <taxon>Eukaryota</taxon>
        <taxon>Viridiplantae</taxon>
        <taxon>Streptophyta</taxon>
        <taxon>Embryophyta</taxon>
        <taxon>Tracheophyta</taxon>
        <taxon>Spermatophyta</taxon>
        <taxon>Magnoliopsida</taxon>
        <taxon>eudicotyledons</taxon>
        <taxon>Gunneridae</taxon>
        <taxon>Pentapetalae</taxon>
        <taxon>Caryophyllales</taxon>
        <taxon>Nepenthaceae</taxon>
        <taxon>Nepenthes</taxon>
    </lineage>
</organism>
<name>A0AAD3S8J3_NEPGR</name>
<dbReference type="Proteomes" id="UP001279734">
    <property type="component" value="Unassembled WGS sequence"/>
</dbReference>